<dbReference type="AlphaFoldDB" id="A0A2S2NL52"/>
<protein>
    <submittedName>
        <fullName evidence="1">Uncharacterized protein</fullName>
    </submittedName>
</protein>
<accession>A0A2S2NL52</accession>
<gene>
    <name evidence="1" type="ORF">g.87031</name>
</gene>
<sequence>MCLSTLIYFYVFNCVPEIFKIKLVAVNVKNRLSSQYLSQFSNKLSIDNLFYFLPAHKRVTHFCVISVHIVYFKLTVHVRFFLFTIHTTGFHSKITHILREQIFVSKFEKI</sequence>
<dbReference type="EMBL" id="GGMR01005248">
    <property type="protein sequence ID" value="MBY17867.1"/>
    <property type="molecule type" value="Transcribed_RNA"/>
</dbReference>
<name>A0A2S2NL52_SCHGA</name>
<proteinExistence type="predicted"/>
<organism evidence="1">
    <name type="scientific">Schizaphis graminum</name>
    <name type="common">Green bug aphid</name>
    <dbReference type="NCBI Taxonomy" id="13262"/>
    <lineage>
        <taxon>Eukaryota</taxon>
        <taxon>Metazoa</taxon>
        <taxon>Ecdysozoa</taxon>
        <taxon>Arthropoda</taxon>
        <taxon>Hexapoda</taxon>
        <taxon>Insecta</taxon>
        <taxon>Pterygota</taxon>
        <taxon>Neoptera</taxon>
        <taxon>Paraneoptera</taxon>
        <taxon>Hemiptera</taxon>
        <taxon>Sternorrhyncha</taxon>
        <taxon>Aphidomorpha</taxon>
        <taxon>Aphidoidea</taxon>
        <taxon>Aphididae</taxon>
        <taxon>Aphidini</taxon>
        <taxon>Schizaphis</taxon>
    </lineage>
</organism>
<evidence type="ECO:0000313" key="1">
    <source>
        <dbReference type="EMBL" id="MBY17867.1"/>
    </source>
</evidence>
<reference evidence="1" key="1">
    <citation type="submission" date="2018-04" db="EMBL/GenBank/DDBJ databases">
        <title>Transcriptome of Schizaphis graminum biotype I.</title>
        <authorList>
            <person name="Scully E.D."/>
            <person name="Geib S.M."/>
            <person name="Palmer N.A."/>
            <person name="Koch K."/>
            <person name="Bradshaw J."/>
            <person name="Heng-Moss T."/>
            <person name="Sarath G."/>
        </authorList>
    </citation>
    <scope>NUCLEOTIDE SEQUENCE</scope>
</reference>